<dbReference type="EMBL" id="CP039853">
    <property type="protein sequence ID" value="QCZ95596.1"/>
    <property type="molecule type" value="Genomic_DNA"/>
</dbReference>
<protein>
    <submittedName>
        <fullName evidence="1">Uncharacterized protein</fullName>
    </submittedName>
</protein>
<name>A0A5B7YJY1_9ALTE</name>
<gene>
    <name evidence="1" type="ORF">FBQ74_18425</name>
</gene>
<dbReference type="AlphaFoldDB" id="A0A5B7YJY1"/>
<proteinExistence type="predicted"/>
<accession>A0A5B7YJY1</accession>
<sequence>MVGKQRSFKKRSEYLLSQGIVSQSLHDDLNWVWDIRNNMHLFLLDVREYENQYNASSHVRCANAFKELIKTLNEKGRINAN</sequence>
<keyword evidence="1" id="KW-0614">Plasmid</keyword>
<dbReference type="OrthoDB" id="7594952at2"/>
<evidence type="ECO:0000313" key="2">
    <source>
        <dbReference type="Proteomes" id="UP000304912"/>
    </source>
</evidence>
<reference evidence="1 2" key="1">
    <citation type="submission" date="2019-04" db="EMBL/GenBank/DDBJ databases">
        <title>Salinimonas iocasae sp. nov., a halophilic bacterium isolated from the outer tube casing of tubeworms in Okinawa Trough.</title>
        <authorList>
            <person name="Zhang H."/>
            <person name="Wang H."/>
            <person name="Li C."/>
        </authorList>
    </citation>
    <scope>NUCLEOTIDE SEQUENCE [LARGE SCALE GENOMIC DNA]</scope>
    <source>
        <strain evidence="1 2">KX18D6</strain>
        <plasmid evidence="1 2">plas12</plasmid>
    </source>
</reference>
<dbReference type="KEGG" id="salk:FBQ74_18425"/>
<dbReference type="Proteomes" id="UP000304912">
    <property type="component" value="Plasmid plas12"/>
</dbReference>
<organism evidence="1 2">
    <name type="scientific">Salinimonas iocasae</name>
    <dbReference type="NCBI Taxonomy" id="2572577"/>
    <lineage>
        <taxon>Bacteria</taxon>
        <taxon>Pseudomonadati</taxon>
        <taxon>Pseudomonadota</taxon>
        <taxon>Gammaproteobacteria</taxon>
        <taxon>Alteromonadales</taxon>
        <taxon>Alteromonadaceae</taxon>
        <taxon>Alteromonas/Salinimonas group</taxon>
        <taxon>Salinimonas</taxon>
    </lineage>
</organism>
<evidence type="ECO:0000313" key="1">
    <source>
        <dbReference type="EMBL" id="QCZ95596.1"/>
    </source>
</evidence>
<keyword evidence="2" id="KW-1185">Reference proteome</keyword>
<geneLocation type="plasmid" evidence="1 2">
    <name>plas12</name>
</geneLocation>